<dbReference type="PANTHER" id="PTHR33624:SF2">
    <property type="entry name" value="SIGMA FACTOR BINDING PROTEIN 1, CHLOROPLASTIC"/>
    <property type="match status" value="1"/>
</dbReference>
<evidence type="ECO:0000313" key="3">
    <source>
        <dbReference type="EMBL" id="MED6171217.1"/>
    </source>
</evidence>
<reference evidence="3 4" key="1">
    <citation type="journal article" date="2023" name="Plants (Basel)">
        <title>Bridging the Gap: Combining Genomics and Transcriptomics Approaches to Understand Stylosanthes scabra, an Orphan Legume from the Brazilian Caatinga.</title>
        <authorList>
            <person name="Ferreira-Neto J.R.C."/>
            <person name="da Silva M.D."/>
            <person name="Binneck E."/>
            <person name="de Melo N.F."/>
            <person name="da Silva R.H."/>
            <person name="de Melo A.L.T.M."/>
            <person name="Pandolfi V."/>
            <person name="Bustamante F.O."/>
            <person name="Brasileiro-Vidal A.C."/>
            <person name="Benko-Iseppon A.M."/>
        </authorList>
    </citation>
    <scope>NUCLEOTIDE SEQUENCE [LARGE SCALE GENOMIC DNA]</scope>
    <source>
        <tissue evidence="3">Leaves</tissue>
    </source>
</reference>
<dbReference type="Proteomes" id="UP001341840">
    <property type="component" value="Unassembled WGS sequence"/>
</dbReference>
<gene>
    <name evidence="3" type="ORF">PIB30_038752</name>
</gene>
<dbReference type="Pfam" id="PF05678">
    <property type="entry name" value="VQ"/>
    <property type="match status" value="1"/>
</dbReference>
<dbReference type="InterPro" id="IPR039335">
    <property type="entry name" value="SIB1/2"/>
</dbReference>
<evidence type="ECO:0000259" key="2">
    <source>
        <dbReference type="Pfam" id="PF05678"/>
    </source>
</evidence>
<accession>A0ABU6VCP9</accession>
<feature type="compositionally biased region" description="Polar residues" evidence="1">
    <location>
        <begin position="9"/>
        <end position="18"/>
    </location>
</feature>
<name>A0ABU6VCP9_9FABA</name>
<proteinExistence type="predicted"/>
<dbReference type="PANTHER" id="PTHR33624">
    <property type="entry name" value="SIGMA FACTOR BINDING PROTEIN 1, CHLOROPLASTIC"/>
    <property type="match status" value="1"/>
</dbReference>
<evidence type="ECO:0000256" key="1">
    <source>
        <dbReference type="SAM" id="MobiDB-lite"/>
    </source>
</evidence>
<feature type="region of interest" description="Disordered" evidence="1">
    <location>
        <begin position="1"/>
        <end position="39"/>
    </location>
</feature>
<feature type="domain" description="VQ" evidence="2">
    <location>
        <begin position="43"/>
        <end position="68"/>
    </location>
</feature>
<organism evidence="3 4">
    <name type="scientific">Stylosanthes scabra</name>
    <dbReference type="NCBI Taxonomy" id="79078"/>
    <lineage>
        <taxon>Eukaryota</taxon>
        <taxon>Viridiplantae</taxon>
        <taxon>Streptophyta</taxon>
        <taxon>Embryophyta</taxon>
        <taxon>Tracheophyta</taxon>
        <taxon>Spermatophyta</taxon>
        <taxon>Magnoliopsida</taxon>
        <taxon>eudicotyledons</taxon>
        <taxon>Gunneridae</taxon>
        <taxon>Pentapetalae</taxon>
        <taxon>rosids</taxon>
        <taxon>fabids</taxon>
        <taxon>Fabales</taxon>
        <taxon>Fabaceae</taxon>
        <taxon>Papilionoideae</taxon>
        <taxon>50 kb inversion clade</taxon>
        <taxon>dalbergioids sensu lato</taxon>
        <taxon>Dalbergieae</taxon>
        <taxon>Pterocarpus clade</taxon>
        <taxon>Stylosanthes</taxon>
    </lineage>
</organism>
<sequence length="197" mass="21699">MGSLAKSPALNNGIQQRAPTKRSTKQKKRNNNNNKKEIKVVYISNPMKVKTSASQFRALVQELTGQDAEFPQDPSRFQGQSCDDDGDNDNNNTKGDYDDDNCEVKVGDNEPSDDTLVVVPPPSAFLPPEINPNFEGKIVGRGGEGGGISSIESFEPFDDVFTPQMIESISSLLPSSVYHESPQLDQVVMHFNYIHHS</sequence>
<protein>
    <recommendedName>
        <fullName evidence="2">VQ domain-containing protein</fullName>
    </recommendedName>
</protein>
<feature type="region of interest" description="Disordered" evidence="1">
    <location>
        <begin position="64"/>
        <end position="101"/>
    </location>
</feature>
<keyword evidence="4" id="KW-1185">Reference proteome</keyword>
<comment type="caution">
    <text evidence="3">The sequence shown here is derived from an EMBL/GenBank/DDBJ whole genome shotgun (WGS) entry which is preliminary data.</text>
</comment>
<dbReference type="InterPro" id="IPR008889">
    <property type="entry name" value="VQ"/>
</dbReference>
<dbReference type="EMBL" id="JASCZI010151236">
    <property type="protein sequence ID" value="MED6171217.1"/>
    <property type="molecule type" value="Genomic_DNA"/>
</dbReference>
<feature type="compositionally biased region" description="Basic residues" evidence="1">
    <location>
        <begin position="19"/>
        <end position="30"/>
    </location>
</feature>
<evidence type="ECO:0000313" key="4">
    <source>
        <dbReference type="Proteomes" id="UP001341840"/>
    </source>
</evidence>